<dbReference type="InterPro" id="IPR018517">
    <property type="entry name" value="tRNA_hU_synthase_CS"/>
</dbReference>
<dbReference type="PANTHER" id="PTHR45936">
    <property type="entry name" value="TRNA-DIHYDROURIDINE(20) SYNTHASE [NAD(P)+]-LIKE"/>
    <property type="match status" value="1"/>
</dbReference>
<dbReference type="CDD" id="cd19871">
    <property type="entry name" value="DSRM_DUS2L"/>
    <property type="match status" value="1"/>
</dbReference>
<evidence type="ECO:0000259" key="6">
    <source>
        <dbReference type="Pfam" id="PF00035"/>
    </source>
</evidence>
<evidence type="ECO:0000256" key="4">
    <source>
        <dbReference type="ARBA" id="ARBA00022694"/>
    </source>
</evidence>
<keyword evidence="5" id="KW-0560">Oxidoreductase</keyword>
<evidence type="ECO:0000256" key="2">
    <source>
        <dbReference type="ARBA" id="ARBA00022630"/>
    </source>
</evidence>
<dbReference type="KEGG" id="btab:109032297"/>
<dbReference type="InterPro" id="IPR052582">
    <property type="entry name" value="tRNA-DUS-like"/>
</dbReference>
<keyword evidence="2" id="KW-0285">Flavoprotein</keyword>
<dbReference type="PANTHER" id="PTHR45936:SF1">
    <property type="entry name" value="TRNA-DIHYDROURIDINE(20) SYNTHASE [NAD(P)+]-LIKE"/>
    <property type="match status" value="1"/>
</dbReference>
<dbReference type="Pfam" id="PF01207">
    <property type="entry name" value="Dus"/>
    <property type="match status" value="1"/>
</dbReference>
<dbReference type="InterPro" id="IPR013785">
    <property type="entry name" value="Aldolase_TIM"/>
</dbReference>
<evidence type="ECO:0000313" key="8">
    <source>
        <dbReference type="EMBL" id="CAH0393611.1"/>
    </source>
</evidence>
<reference evidence="8" key="1">
    <citation type="submission" date="2021-12" db="EMBL/GenBank/DDBJ databases">
        <authorList>
            <person name="King R."/>
        </authorList>
    </citation>
    <scope>NUCLEOTIDE SEQUENCE</scope>
</reference>
<evidence type="ECO:0000256" key="5">
    <source>
        <dbReference type="ARBA" id="ARBA00023002"/>
    </source>
</evidence>
<evidence type="ECO:0000313" key="9">
    <source>
        <dbReference type="Proteomes" id="UP001152759"/>
    </source>
</evidence>
<evidence type="ECO:0000256" key="3">
    <source>
        <dbReference type="ARBA" id="ARBA00022643"/>
    </source>
</evidence>
<keyword evidence="3" id="KW-0288">FMN</keyword>
<evidence type="ECO:0008006" key="10">
    <source>
        <dbReference type="Google" id="ProtNLM"/>
    </source>
</evidence>
<dbReference type="GO" id="GO:0010468">
    <property type="term" value="P:regulation of gene expression"/>
    <property type="evidence" value="ECO:0007669"/>
    <property type="project" value="UniProtKB-ARBA"/>
</dbReference>
<dbReference type="InterPro" id="IPR014720">
    <property type="entry name" value="dsRBD_dom"/>
</dbReference>
<dbReference type="GO" id="GO:0000049">
    <property type="term" value="F:tRNA binding"/>
    <property type="evidence" value="ECO:0007669"/>
    <property type="project" value="InterPro"/>
</dbReference>
<dbReference type="SUPFAM" id="SSF54768">
    <property type="entry name" value="dsRNA-binding domain-like"/>
    <property type="match status" value="1"/>
</dbReference>
<keyword evidence="4" id="KW-0819">tRNA processing</keyword>
<dbReference type="GO" id="GO:0017150">
    <property type="term" value="F:tRNA dihydrouridine synthase activity"/>
    <property type="evidence" value="ECO:0007669"/>
    <property type="project" value="InterPro"/>
</dbReference>
<proteinExistence type="predicted"/>
<dbReference type="SUPFAM" id="SSF51395">
    <property type="entry name" value="FMN-linked oxidoreductases"/>
    <property type="match status" value="1"/>
</dbReference>
<comment type="cofactor">
    <cofactor evidence="1">
        <name>FMN</name>
        <dbReference type="ChEBI" id="CHEBI:58210"/>
    </cofactor>
</comment>
<dbReference type="InterPro" id="IPR035587">
    <property type="entry name" value="DUS-like_FMN-bd"/>
</dbReference>
<gene>
    <name evidence="8" type="ORF">BEMITA_LOCUS11991</name>
</gene>
<feature type="domain" description="DRBM" evidence="6">
    <location>
        <begin position="380"/>
        <end position="441"/>
    </location>
</feature>
<dbReference type="EMBL" id="OU963868">
    <property type="protein sequence ID" value="CAH0393611.1"/>
    <property type="molecule type" value="Genomic_DNA"/>
</dbReference>
<name>A0A9P0AFS3_BEMTA</name>
<evidence type="ECO:0000256" key="1">
    <source>
        <dbReference type="ARBA" id="ARBA00001917"/>
    </source>
</evidence>
<feature type="domain" description="DUS-like FMN-binding" evidence="7">
    <location>
        <begin position="16"/>
        <end position="297"/>
    </location>
</feature>
<organism evidence="8 9">
    <name type="scientific">Bemisia tabaci</name>
    <name type="common">Sweetpotato whitefly</name>
    <name type="synonym">Aleurodes tabaci</name>
    <dbReference type="NCBI Taxonomy" id="7038"/>
    <lineage>
        <taxon>Eukaryota</taxon>
        <taxon>Metazoa</taxon>
        <taxon>Ecdysozoa</taxon>
        <taxon>Arthropoda</taxon>
        <taxon>Hexapoda</taxon>
        <taxon>Insecta</taxon>
        <taxon>Pterygota</taxon>
        <taxon>Neoptera</taxon>
        <taxon>Paraneoptera</taxon>
        <taxon>Hemiptera</taxon>
        <taxon>Sternorrhyncha</taxon>
        <taxon>Aleyrodoidea</taxon>
        <taxon>Aleyrodidae</taxon>
        <taxon>Aleyrodinae</taxon>
        <taxon>Bemisia</taxon>
    </lineage>
</organism>
<accession>A0A9P0AFS3</accession>
<dbReference type="CDD" id="cd02801">
    <property type="entry name" value="DUS_like_FMN"/>
    <property type="match status" value="1"/>
</dbReference>
<dbReference type="PROSITE" id="PS01136">
    <property type="entry name" value="UPF0034"/>
    <property type="match status" value="1"/>
</dbReference>
<protein>
    <recommendedName>
        <fullName evidence="10">tRNA-dihydrouridine(20) synthase [NAD(P)+]-like</fullName>
    </recommendedName>
</protein>
<dbReference type="Pfam" id="PF00035">
    <property type="entry name" value="dsrm"/>
    <property type="match status" value="1"/>
</dbReference>
<dbReference type="GO" id="GO:0005737">
    <property type="term" value="C:cytoplasm"/>
    <property type="evidence" value="ECO:0007669"/>
    <property type="project" value="TreeGrafter"/>
</dbReference>
<dbReference type="Proteomes" id="UP001152759">
    <property type="component" value="Chromosome 7"/>
</dbReference>
<sequence>MLSNNGNTIDYRNKLILAPMVRIGTLPIRLLSIDYGADLVYSEEIIDHKLLRCNRRVNDVLKTVDFIDRSDGTIVFRTCAKERSKVILQLGTSDPDRALKAAKLLENDVAGVDVNMGCPKEFSIKGGMGAALLSNPDKACSILKNLVRNLAIPVTCKIRVLDTIEETVELSKKLSECGIAALAVHGRMRHERPQHSNRNDFIKKVSEVVPVPLIANGGSKEIENYSDFEKFKIATGCSSVMVARAAEWNCSIFRPEGKLPLTDVIKAYLHYAIDYDNAPANCKYCIQNMLQDLQETEEGKALLKAQTLEQISAVWGLDNYYRLKEAEYRAKGILDRWEVKPINETKRRKVITDDSNSDDDTKELRCAFIRNLYPADSDLPKTRLMVYARRKGLEQPKYISSQSDKLFKSIVVFNNQKYSSSYWEKNRRWAEQTAALVCLCYEGVIDKVALESNGSIK</sequence>
<evidence type="ECO:0000259" key="7">
    <source>
        <dbReference type="Pfam" id="PF01207"/>
    </source>
</evidence>
<dbReference type="GO" id="GO:0050660">
    <property type="term" value="F:flavin adenine dinucleotide binding"/>
    <property type="evidence" value="ECO:0007669"/>
    <property type="project" value="InterPro"/>
</dbReference>
<dbReference type="Gene3D" id="3.30.160.20">
    <property type="match status" value="1"/>
</dbReference>
<keyword evidence="9" id="KW-1185">Reference proteome</keyword>
<dbReference type="Gene3D" id="3.20.20.70">
    <property type="entry name" value="Aldolase class I"/>
    <property type="match status" value="1"/>
</dbReference>
<dbReference type="InterPro" id="IPR044463">
    <property type="entry name" value="DUS2_DSRM"/>
</dbReference>
<dbReference type="AlphaFoldDB" id="A0A9P0AFS3"/>